<accession>A0A9C9EMN0</accession>
<reference evidence="9" key="1">
    <citation type="journal article" date="2020" name="mSystems">
        <title>Genome- and Community-Level Interaction Insights into Carbon Utilization and Element Cycling Functions of Hydrothermarchaeota in Hydrothermal Sediment.</title>
        <authorList>
            <person name="Zhou Z."/>
            <person name="Liu Y."/>
            <person name="Xu W."/>
            <person name="Pan J."/>
            <person name="Luo Z.H."/>
            <person name="Li M."/>
        </authorList>
    </citation>
    <scope>NUCLEOTIDE SEQUENCE</scope>
    <source>
        <strain evidence="9">HyVt-388</strain>
    </source>
</reference>
<gene>
    <name evidence="9" type="ORF">ENI34_07095</name>
</gene>
<comment type="similarity">
    <text evidence="2">Belongs to the outer membrane factor (OMF) (TC 1.B.17) family.</text>
</comment>
<keyword evidence="6" id="KW-0472">Membrane</keyword>
<comment type="subcellular location">
    <subcellularLocation>
        <location evidence="1">Cell outer membrane</location>
    </subcellularLocation>
</comment>
<evidence type="ECO:0000313" key="9">
    <source>
        <dbReference type="EMBL" id="HEC78893.1"/>
    </source>
</evidence>
<dbReference type="AlphaFoldDB" id="A0A9C9EMN0"/>
<dbReference type="GO" id="GO:0015288">
    <property type="term" value="F:porin activity"/>
    <property type="evidence" value="ECO:0007669"/>
    <property type="project" value="TreeGrafter"/>
</dbReference>
<dbReference type="GO" id="GO:1990281">
    <property type="term" value="C:efflux pump complex"/>
    <property type="evidence" value="ECO:0007669"/>
    <property type="project" value="TreeGrafter"/>
</dbReference>
<keyword evidence="5" id="KW-0812">Transmembrane</keyword>
<dbReference type="PANTHER" id="PTHR30026:SF20">
    <property type="entry name" value="OUTER MEMBRANE PROTEIN TOLC"/>
    <property type="match status" value="1"/>
</dbReference>
<dbReference type="GO" id="GO:0009279">
    <property type="term" value="C:cell outer membrane"/>
    <property type="evidence" value="ECO:0007669"/>
    <property type="project" value="UniProtKB-SubCell"/>
</dbReference>
<keyword evidence="3" id="KW-0813">Transport</keyword>
<dbReference type="SUPFAM" id="SSF56954">
    <property type="entry name" value="Outer membrane efflux proteins (OEP)"/>
    <property type="match status" value="1"/>
</dbReference>
<evidence type="ECO:0000256" key="1">
    <source>
        <dbReference type="ARBA" id="ARBA00004442"/>
    </source>
</evidence>
<evidence type="ECO:0000256" key="7">
    <source>
        <dbReference type="ARBA" id="ARBA00023237"/>
    </source>
</evidence>
<dbReference type="GO" id="GO:0015562">
    <property type="term" value="F:efflux transmembrane transporter activity"/>
    <property type="evidence" value="ECO:0007669"/>
    <property type="project" value="InterPro"/>
</dbReference>
<dbReference type="PANTHER" id="PTHR30026">
    <property type="entry name" value="OUTER MEMBRANE PROTEIN TOLC"/>
    <property type="match status" value="1"/>
</dbReference>
<evidence type="ECO:0000256" key="6">
    <source>
        <dbReference type="ARBA" id="ARBA00023136"/>
    </source>
</evidence>
<organism evidence="9 10">
    <name type="scientific">candidate division WOR-3 bacterium</name>
    <dbReference type="NCBI Taxonomy" id="2052148"/>
    <lineage>
        <taxon>Bacteria</taxon>
        <taxon>Bacteria division WOR-3</taxon>
    </lineage>
</organism>
<keyword evidence="8" id="KW-0175">Coiled coil</keyword>
<protein>
    <submittedName>
        <fullName evidence="9">TolC family protein</fullName>
    </submittedName>
</protein>
<dbReference type="Gene3D" id="1.20.1600.10">
    <property type="entry name" value="Outer membrane efflux proteins (OEP)"/>
    <property type="match status" value="1"/>
</dbReference>
<feature type="coiled-coil region" evidence="8">
    <location>
        <begin position="124"/>
        <end position="151"/>
    </location>
</feature>
<evidence type="ECO:0000256" key="5">
    <source>
        <dbReference type="ARBA" id="ARBA00022692"/>
    </source>
</evidence>
<evidence type="ECO:0000256" key="4">
    <source>
        <dbReference type="ARBA" id="ARBA00022452"/>
    </source>
</evidence>
<proteinExistence type="inferred from homology"/>
<comment type="caution">
    <text evidence="9">The sequence shown here is derived from an EMBL/GenBank/DDBJ whole genome shotgun (WGS) entry which is preliminary data.</text>
</comment>
<evidence type="ECO:0000313" key="10">
    <source>
        <dbReference type="Proteomes" id="UP000885826"/>
    </source>
</evidence>
<dbReference type="InterPro" id="IPR051906">
    <property type="entry name" value="TolC-like"/>
</dbReference>
<dbReference type="Proteomes" id="UP000885826">
    <property type="component" value="Unassembled WGS sequence"/>
</dbReference>
<evidence type="ECO:0000256" key="3">
    <source>
        <dbReference type="ARBA" id="ARBA00022448"/>
    </source>
</evidence>
<keyword evidence="4" id="KW-1134">Transmembrane beta strand</keyword>
<evidence type="ECO:0000256" key="2">
    <source>
        <dbReference type="ARBA" id="ARBA00007613"/>
    </source>
</evidence>
<keyword evidence="7" id="KW-0998">Cell outer membrane</keyword>
<evidence type="ECO:0000256" key="8">
    <source>
        <dbReference type="SAM" id="Coils"/>
    </source>
</evidence>
<feature type="coiled-coil region" evidence="8">
    <location>
        <begin position="334"/>
        <end position="361"/>
    </location>
</feature>
<dbReference type="Pfam" id="PF02321">
    <property type="entry name" value="OEP"/>
    <property type="match status" value="2"/>
</dbReference>
<dbReference type="EMBL" id="DRIG01000075">
    <property type="protein sequence ID" value="HEC78893.1"/>
    <property type="molecule type" value="Genomic_DNA"/>
</dbReference>
<name>A0A9C9EMN0_UNCW3</name>
<sequence>MIIFLLLTQVDSLSLEQAIDLALTKSPYYHESKLSFEKSRIQFYQTLSNLLPTVSSRLSYTKSEYNGVTTGTYSGSMSLTQPIFDLDIFSSVIIAQRQLKSNRIQFQADAAELILRLKTAYFNLVNAEDLLNSSKIALKRAEENLKLIEAKYELGAASRLEKLQGEVFHLRAQQDLAKAKTLQITAQEELKSLLGVSCDIYPTDTLTVPIDTEFPPLDSLISLLQRVNYNLKITRELRNVAHLNLTASYLGFLPKVSFFYGYTYNSDSLIFDFQHFKDNTTKNYGVTFSFPIFELKSLIFNCLNARKELQLQEFKKQQALFETEKSLRTTYYTLKEVYEKLRLTKKSLAAAEEAAEIAKEQYALGVISLLDFLGAEKDLYDAKVSYTSALSDFYIQKAKLSYLLGEITFKEER</sequence>
<dbReference type="InterPro" id="IPR003423">
    <property type="entry name" value="OMP_efflux"/>
</dbReference>